<dbReference type="InterPro" id="IPR029057">
    <property type="entry name" value="PRTase-like"/>
</dbReference>
<proteinExistence type="predicted"/>
<dbReference type="InterPro" id="IPR005946">
    <property type="entry name" value="Rib-P_diPkinase"/>
</dbReference>
<dbReference type="Pfam" id="PF13793">
    <property type="entry name" value="Pribosyltran_N"/>
    <property type="match status" value="1"/>
</dbReference>
<evidence type="ECO:0000256" key="7">
    <source>
        <dbReference type="ARBA" id="ARBA00022840"/>
    </source>
</evidence>
<dbReference type="PROSITE" id="PS00114">
    <property type="entry name" value="PRPP_SYNTHASE"/>
    <property type="match status" value="1"/>
</dbReference>
<dbReference type="Proteomes" id="UP000620064">
    <property type="component" value="Unassembled WGS sequence"/>
</dbReference>
<comment type="caution">
    <text evidence="10">The sequence shown here is derived from an EMBL/GenBank/DDBJ whole genome shotgun (WGS) entry which is preliminary data.</text>
</comment>
<dbReference type="PANTHER" id="PTHR10210">
    <property type="entry name" value="RIBOSE-PHOSPHATE DIPHOSPHOKINASE FAMILY MEMBER"/>
    <property type="match status" value="1"/>
</dbReference>
<keyword evidence="11" id="KW-1185">Reference proteome</keyword>
<dbReference type="SUPFAM" id="SSF53271">
    <property type="entry name" value="PRTase-like"/>
    <property type="match status" value="1"/>
</dbReference>
<keyword evidence="5" id="KW-0547">Nucleotide-binding</keyword>
<feature type="domain" description="Ribose-phosphate pyrophosphokinase N-terminal" evidence="9">
    <location>
        <begin position="26"/>
        <end position="139"/>
    </location>
</feature>
<dbReference type="NCBIfam" id="TIGR01251">
    <property type="entry name" value="ribP_PPkin"/>
    <property type="match status" value="1"/>
</dbReference>
<evidence type="ECO:0000256" key="3">
    <source>
        <dbReference type="ARBA" id="ARBA00022723"/>
    </source>
</evidence>
<gene>
    <name evidence="10" type="primary">prsA</name>
    <name evidence="10" type="ORF">GCM10010992_12790</name>
</gene>
<name>A0ABQ2NNL6_9FLAO</name>
<evidence type="ECO:0000256" key="2">
    <source>
        <dbReference type="ARBA" id="ARBA00022679"/>
    </source>
</evidence>
<dbReference type="SMART" id="SM01400">
    <property type="entry name" value="Pribosyltran_N"/>
    <property type="match status" value="1"/>
</dbReference>
<evidence type="ECO:0000256" key="8">
    <source>
        <dbReference type="ARBA" id="ARBA00022842"/>
    </source>
</evidence>
<evidence type="ECO:0000259" key="9">
    <source>
        <dbReference type="Pfam" id="PF13793"/>
    </source>
</evidence>
<dbReference type="InterPro" id="IPR029099">
    <property type="entry name" value="Pribosyltran_N"/>
</dbReference>
<keyword evidence="7" id="KW-0067">ATP-binding</keyword>
<reference evidence="11" key="1">
    <citation type="journal article" date="2019" name="Int. J. Syst. Evol. Microbiol.">
        <title>The Global Catalogue of Microorganisms (GCM) 10K type strain sequencing project: providing services to taxonomists for standard genome sequencing and annotation.</title>
        <authorList>
            <consortium name="The Broad Institute Genomics Platform"/>
            <consortium name="The Broad Institute Genome Sequencing Center for Infectious Disease"/>
            <person name="Wu L."/>
            <person name="Ma J."/>
        </authorList>
    </citation>
    <scope>NUCLEOTIDE SEQUENCE [LARGE SCALE GENOMIC DNA]</scope>
    <source>
        <strain evidence="11">CGMCC 1.7656</strain>
    </source>
</reference>
<keyword evidence="8" id="KW-0460">Magnesium</keyword>
<dbReference type="CDD" id="cd06223">
    <property type="entry name" value="PRTases_typeI"/>
    <property type="match status" value="1"/>
</dbReference>
<dbReference type="Pfam" id="PF14572">
    <property type="entry name" value="Pribosyl_synth"/>
    <property type="match status" value="1"/>
</dbReference>
<evidence type="ECO:0000256" key="4">
    <source>
        <dbReference type="ARBA" id="ARBA00022727"/>
    </source>
</evidence>
<evidence type="ECO:0000313" key="11">
    <source>
        <dbReference type="Proteomes" id="UP000620064"/>
    </source>
</evidence>
<evidence type="ECO:0000256" key="5">
    <source>
        <dbReference type="ARBA" id="ARBA00022741"/>
    </source>
</evidence>
<dbReference type="PANTHER" id="PTHR10210:SF41">
    <property type="entry name" value="RIBOSE-PHOSPHATE PYROPHOSPHOKINASE 1, CHLOROPLASTIC"/>
    <property type="match status" value="1"/>
</dbReference>
<keyword evidence="6" id="KW-0418">Kinase</keyword>
<keyword evidence="2" id="KW-0808">Transferase</keyword>
<keyword evidence="4" id="KW-0545">Nucleotide biosynthesis</keyword>
<evidence type="ECO:0000256" key="1">
    <source>
        <dbReference type="ARBA" id="ARBA00013247"/>
    </source>
</evidence>
<dbReference type="EC" id="2.7.6.1" evidence="1"/>
<evidence type="ECO:0000313" key="10">
    <source>
        <dbReference type="EMBL" id="GGP03630.1"/>
    </source>
</evidence>
<dbReference type="NCBIfam" id="NF002320">
    <property type="entry name" value="PRK01259.1"/>
    <property type="match status" value="1"/>
</dbReference>
<accession>A0ABQ2NNL6</accession>
<organism evidence="10 11">
    <name type="scientific">Cloacibacterium rupense</name>
    <dbReference type="NCBI Taxonomy" id="517423"/>
    <lineage>
        <taxon>Bacteria</taxon>
        <taxon>Pseudomonadati</taxon>
        <taxon>Bacteroidota</taxon>
        <taxon>Flavobacteriia</taxon>
        <taxon>Flavobacteriales</taxon>
        <taxon>Weeksellaceae</taxon>
    </lineage>
</organism>
<dbReference type="EMBL" id="BMLV01000002">
    <property type="protein sequence ID" value="GGP03630.1"/>
    <property type="molecule type" value="Genomic_DNA"/>
</dbReference>
<sequence>MFFRWFYFFKFAQVKKVKMLDQATYLFSTRTSKVLAEKIAAHYGQELGKINFQQFSDGEFEPVLDQSVRGGRVFLIGSTFPPADNLLELLLMIDAAKRASAKNITVVVPYYGLARQDRKDKPRAPIGAKLVANLLTAAGATRVMTMDLHADQIQGFFEIPVDHLYASTIFVDYIKSLNLDNLTIASPDMGGAKRAKNYAGYLGAEVVIAYKERKKANVVEEMFLIGDVKDRNVILIDDMVDTAGTLCKAAEILIKNGAKSVRAMATHAVFSGKAYENIENSQISEVIVTDTIPVKTELSSKIKVLSCAALFADVMKMVHEHKSISDKFII</sequence>
<dbReference type="InterPro" id="IPR000836">
    <property type="entry name" value="PRTase_dom"/>
</dbReference>
<evidence type="ECO:0000256" key="6">
    <source>
        <dbReference type="ARBA" id="ARBA00022777"/>
    </source>
</evidence>
<keyword evidence="3" id="KW-0479">Metal-binding</keyword>
<dbReference type="Gene3D" id="3.40.50.2020">
    <property type="match status" value="2"/>
</dbReference>
<dbReference type="InterPro" id="IPR000842">
    <property type="entry name" value="PRib_PP_synth_CS"/>
</dbReference>
<protein>
    <recommendedName>
        <fullName evidence="1">ribose-phosphate diphosphokinase</fullName>
        <ecNumber evidence="1">2.7.6.1</ecNumber>
    </recommendedName>
</protein>